<dbReference type="Pfam" id="PF04824">
    <property type="entry name" value="Rad21_Rec8"/>
    <property type="match status" value="1"/>
</dbReference>
<organism evidence="2 3">
    <name type="scientific">Diversispora eburnea</name>
    <dbReference type="NCBI Taxonomy" id="1213867"/>
    <lineage>
        <taxon>Eukaryota</taxon>
        <taxon>Fungi</taxon>
        <taxon>Fungi incertae sedis</taxon>
        <taxon>Mucoromycota</taxon>
        <taxon>Glomeromycotina</taxon>
        <taxon>Glomeromycetes</taxon>
        <taxon>Diversisporales</taxon>
        <taxon>Diversisporaceae</taxon>
        <taxon>Diversispora</taxon>
    </lineage>
</organism>
<proteinExistence type="predicted"/>
<dbReference type="Gene3D" id="1.10.10.580">
    <property type="entry name" value="Structural maintenance of chromosome 1. Chain E"/>
    <property type="match status" value="1"/>
</dbReference>
<feature type="non-terminal residue" evidence="2">
    <location>
        <position position="1"/>
    </location>
</feature>
<dbReference type="EMBL" id="CAJVPK010001428">
    <property type="protein sequence ID" value="CAG8586447.1"/>
    <property type="molecule type" value="Genomic_DNA"/>
</dbReference>
<dbReference type="OrthoDB" id="10071381at2759"/>
<dbReference type="InterPro" id="IPR023093">
    <property type="entry name" value="ScpA-like_C"/>
</dbReference>
<gene>
    <name evidence="2" type="ORF">DEBURN_LOCUS8832</name>
</gene>
<keyword evidence="3" id="KW-1185">Reference proteome</keyword>
<protein>
    <submittedName>
        <fullName evidence="2">1507_t:CDS:1</fullName>
    </submittedName>
</protein>
<evidence type="ECO:0000313" key="3">
    <source>
        <dbReference type="Proteomes" id="UP000789706"/>
    </source>
</evidence>
<evidence type="ECO:0000259" key="1">
    <source>
        <dbReference type="Pfam" id="PF04824"/>
    </source>
</evidence>
<dbReference type="Proteomes" id="UP000789706">
    <property type="component" value="Unassembled WGS sequence"/>
</dbReference>
<dbReference type="InterPro" id="IPR006909">
    <property type="entry name" value="Rad21/Rec8_C_eu"/>
</dbReference>
<sequence length="329" mass="37289">MFDEDTEMTNEEILEMREIVVNDLDEAERTTKEKALMQEYKNQWQQILYTPVLPIKSNELATLWNNHCTPMLQNRVIRQRKISPVPDIRQNNVEIEKMDDDLYVDDDIGGPSNFNQSQERQEKDISLQDIELERLRRGGASQSSSAIIPLSGIHGNSIGDVNDIAMDFENDSSLGTARSLRSRDVLDVNLLGGGALGSLNRKSVSLSEGIPSLEENNSNIGIPDFPIFGMFGGDDENINNSPTRSSHYRDDHREEEEIGGTNIINNEHEQMNFLESMKSLMHEAQVTRVIFQDIMKAQHIARFEVAKGFYNILGLATKDLIKVKQSQSY</sequence>
<name>A0A9N9C3E4_9GLOM</name>
<accession>A0A9N9C3E4</accession>
<evidence type="ECO:0000313" key="2">
    <source>
        <dbReference type="EMBL" id="CAG8586447.1"/>
    </source>
</evidence>
<feature type="domain" description="Rad21/Rec8-like protein C-terminal eukaryotic" evidence="1">
    <location>
        <begin position="300"/>
        <end position="329"/>
    </location>
</feature>
<dbReference type="AlphaFoldDB" id="A0A9N9C3E4"/>
<comment type="caution">
    <text evidence="2">The sequence shown here is derived from an EMBL/GenBank/DDBJ whole genome shotgun (WGS) entry which is preliminary data.</text>
</comment>
<reference evidence="2" key="1">
    <citation type="submission" date="2021-06" db="EMBL/GenBank/DDBJ databases">
        <authorList>
            <person name="Kallberg Y."/>
            <person name="Tangrot J."/>
            <person name="Rosling A."/>
        </authorList>
    </citation>
    <scope>NUCLEOTIDE SEQUENCE</scope>
    <source>
        <strain evidence="2">AZ414A</strain>
    </source>
</reference>